<evidence type="ECO:0000259" key="7">
    <source>
        <dbReference type="Pfam" id="PF17389"/>
    </source>
</evidence>
<sequence>MTSPVPTSLRVDGRRTDNAHGPGTTSSRRSVDRFIALASERRSRLSWVTPLDRHNQQQTAFVVRASTGLVDPRSNDGPHLFDSGAVESSDPFVELDTELDAHELYAWTVQVRDETGEWSEWAEPSRFETGPWTLDDWSARWVSHPPLTVLRRRMHLDGTIERARLHLTAQGLVRASVNGVAVNADCADPSRTDLCRALYRSYDVTDLVIAGENSIDFALGLGEWARSGEDPRLLGELVAHAADGTIIRAGTGPEMTAAASEITHDEPFYLERHERTVEEIDFDTSDALCVCEANTAPSSFTTPPAIVTPDPSPAVHRVSPQAVTEVTRSATSRVYDVGTNIAGRTRITLLSPLPPDAIVRVIHGEHLDENGRLDTTNLTMPFDNGRVRQVVEYLAGPFPHAICEPWFAYHGFRYVEILGLPSDAQLRVEAWSLHSDLESISELKTDDSRVAALSLTAQRTLLNNLHGIPEDCPTREQSGWTGDTASAAEFSFSAFDMQAFFTKWLADLRTSQQSDGSIPAISPDIRRPRISPDPVWGGALQRVLLNHWLHYGDERVVRETLPALRDWADYQWMLRGDDGVIDMAPHSYGSDWLALTQTPPPLHHTGAVIDCLESLALLEEDTGDSAAAAIRREQADGLRRAARAAFYDADRDVFGNGTQAANAIAVESAVLSGAAASRAADRIAEDVSARGDRLTSGFATTRTTVRALARTDHSQSIFDSLHQSAEPGIGAMLHHGPGTFWECWWIDPGNTGTGSLDHIGLGGPVAGWAWQWLAGVRPVRAGWSRFAVEPQFVTGIDTLSLTTHTVRGKIHVRYWLDGREGAIELTVPVSAEAVLRLAGRNEEVLRAGTHTRRFTIKRRAQSSALRNESSWHSPYRPDPSPDVVGERDWLSRALAADSLTAIDALPIATMPAGLHCMPVPHEQPEGPVALVQGTRRTPATAVGPGTQLSARFPVVVGVGADRRKARFVYAMLDLCLKNPARAMESFIIVNGADGSIARGVGTIWPAGWNRVSVDVTRLSASTTIASVEVGVRVREQPETAYSWAADDDVPLAFQLGETGFSTVGRTW</sequence>
<dbReference type="Gene3D" id="2.60.40.10">
    <property type="entry name" value="Immunoglobulins"/>
    <property type="match status" value="1"/>
</dbReference>
<evidence type="ECO:0000313" key="9">
    <source>
        <dbReference type="EMBL" id="QPZ38926.1"/>
    </source>
</evidence>
<feature type="domain" description="Alpha-L-rhamnosidase six-hairpin glycosidase" evidence="7">
    <location>
        <begin position="440"/>
        <end position="769"/>
    </location>
</feature>
<dbReference type="EC" id="3.2.1.40" evidence="2"/>
<dbReference type="InterPro" id="IPR012341">
    <property type="entry name" value="6hp_glycosidase-like_sf"/>
</dbReference>
<evidence type="ECO:0000259" key="8">
    <source>
        <dbReference type="Pfam" id="PF17390"/>
    </source>
</evidence>
<feature type="domain" description="Alpha-L-rhamnosidase concanavalin-like" evidence="5">
    <location>
        <begin position="331"/>
        <end position="432"/>
    </location>
</feature>
<dbReference type="InterPro" id="IPR008902">
    <property type="entry name" value="Rhamnosid_concanavalin"/>
</dbReference>
<dbReference type="InterPro" id="IPR035396">
    <property type="entry name" value="Bac_rhamnosid6H"/>
</dbReference>
<dbReference type="RefSeq" id="WP_166985134.1">
    <property type="nucleotide sequence ID" value="NZ_CP061169.1"/>
</dbReference>
<dbReference type="InterPro" id="IPR016007">
    <property type="entry name" value="Alpha_rhamnosid"/>
</dbReference>
<dbReference type="Gene3D" id="2.60.120.260">
    <property type="entry name" value="Galactose-binding domain-like"/>
    <property type="match status" value="2"/>
</dbReference>
<feature type="domain" description="Alpha-L-rhamnosidase C-terminal" evidence="8">
    <location>
        <begin position="775"/>
        <end position="844"/>
    </location>
</feature>
<evidence type="ECO:0000256" key="4">
    <source>
        <dbReference type="SAM" id="MobiDB-lite"/>
    </source>
</evidence>
<gene>
    <name evidence="9" type="ORF">HCR76_02145</name>
</gene>
<dbReference type="GO" id="GO:0016787">
    <property type="term" value="F:hydrolase activity"/>
    <property type="evidence" value="ECO:0007669"/>
    <property type="project" value="UniProtKB-KW"/>
</dbReference>
<dbReference type="SUPFAM" id="SSF48208">
    <property type="entry name" value="Six-hairpin glycosidases"/>
    <property type="match status" value="1"/>
</dbReference>
<evidence type="ECO:0000256" key="1">
    <source>
        <dbReference type="ARBA" id="ARBA00001445"/>
    </source>
</evidence>
<dbReference type="Proteomes" id="UP000662814">
    <property type="component" value="Chromosome"/>
</dbReference>
<dbReference type="InterPro" id="IPR035398">
    <property type="entry name" value="Bac_rhamnosid_C"/>
</dbReference>
<evidence type="ECO:0000256" key="3">
    <source>
        <dbReference type="ARBA" id="ARBA00022801"/>
    </source>
</evidence>
<dbReference type="EMBL" id="CP061169">
    <property type="protein sequence ID" value="QPZ38926.1"/>
    <property type="molecule type" value="Genomic_DNA"/>
</dbReference>
<comment type="catalytic activity">
    <reaction evidence="1">
        <text>Hydrolysis of terminal non-reducing alpha-L-rhamnose residues in alpha-L-rhamnosides.</text>
        <dbReference type="EC" id="3.2.1.40"/>
    </reaction>
</comment>
<feature type="domain" description="Bacterial alpha-L-rhamnosidase N-terminal" evidence="6">
    <location>
        <begin position="159"/>
        <end position="286"/>
    </location>
</feature>
<dbReference type="Pfam" id="PF17389">
    <property type="entry name" value="Bac_rhamnosid6H"/>
    <property type="match status" value="1"/>
</dbReference>
<dbReference type="Pfam" id="PF05592">
    <property type="entry name" value="Bac_rhamnosid"/>
    <property type="match status" value="1"/>
</dbReference>
<dbReference type="Pfam" id="PF17390">
    <property type="entry name" value="Bac_rhamnosid_C"/>
    <property type="match status" value="1"/>
</dbReference>
<dbReference type="Gene3D" id="1.50.10.10">
    <property type="match status" value="1"/>
</dbReference>
<keyword evidence="3 9" id="KW-0378">Hydrolase</keyword>
<name>A0ABX6YKJ7_9MICO</name>
<evidence type="ECO:0000256" key="2">
    <source>
        <dbReference type="ARBA" id="ARBA00012652"/>
    </source>
</evidence>
<evidence type="ECO:0000259" key="5">
    <source>
        <dbReference type="Pfam" id="PF05592"/>
    </source>
</evidence>
<keyword evidence="10" id="KW-1185">Reference proteome</keyword>
<dbReference type="InterPro" id="IPR013783">
    <property type="entry name" value="Ig-like_fold"/>
</dbReference>
<proteinExistence type="predicted"/>
<reference evidence="9 10" key="1">
    <citation type="submission" date="2020-12" db="EMBL/GenBank/DDBJ databases">
        <title>Microbacterium sp. HY060.</title>
        <authorList>
            <person name="Zhou J."/>
        </authorList>
    </citation>
    <scope>NUCLEOTIDE SEQUENCE [LARGE SCALE GENOMIC DNA]</scope>
    <source>
        <strain evidence="9 10">HY60</strain>
    </source>
</reference>
<dbReference type="Pfam" id="PF25788">
    <property type="entry name" value="Ig_Rha78A_N"/>
    <property type="match status" value="1"/>
</dbReference>
<accession>A0ABX6YKJ7</accession>
<organism evidence="9 10">
    <name type="scientific">Paramicrobacterium chengjingii</name>
    <dbReference type="NCBI Taxonomy" id="2769067"/>
    <lineage>
        <taxon>Bacteria</taxon>
        <taxon>Bacillati</taxon>
        <taxon>Actinomycetota</taxon>
        <taxon>Actinomycetes</taxon>
        <taxon>Micrococcales</taxon>
        <taxon>Microbacteriaceae</taxon>
        <taxon>Paramicrobacterium</taxon>
    </lineage>
</organism>
<dbReference type="InterPro" id="IPR013737">
    <property type="entry name" value="Bac_rhamnosid_N"/>
</dbReference>
<dbReference type="Pfam" id="PF08531">
    <property type="entry name" value="Bac_rhamnosid_N"/>
    <property type="match status" value="1"/>
</dbReference>
<dbReference type="PANTHER" id="PTHR33307:SF6">
    <property type="entry name" value="ALPHA-RHAMNOSIDASE (EUROFUNG)-RELATED"/>
    <property type="match status" value="1"/>
</dbReference>
<feature type="region of interest" description="Disordered" evidence="4">
    <location>
        <begin position="1"/>
        <end position="31"/>
    </location>
</feature>
<protein>
    <recommendedName>
        <fullName evidence="2">alpha-L-rhamnosidase</fullName>
        <ecNumber evidence="2">3.2.1.40</ecNumber>
    </recommendedName>
</protein>
<dbReference type="InterPro" id="IPR008928">
    <property type="entry name" value="6-hairpin_glycosidase_sf"/>
</dbReference>
<dbReference type="Gene3D" id="2.60.420.10">
    <property type="entry name" value="Maltose phosphorylase, domain 3"/>
    <property type="match status" value="1"/>
</dbReference>
<evidence type="ECO:0000313" key="10">
    <source>
        <dbReference type="Proteomes" id="UP000662814"/>
    </source>
</evidence>
<dbReference type="PANTHER" id="PTHR33307">
    <property type="entry name" value="ALPHA-RHAMNOSIDASE (EUROFUNG)"/>
    <property type="match status" value="1"/>
</dbReference>
<evidence type="ECO:0000259" key="6">
    <source>
        <dbReference type="Pfam" id="PF08531"/>
    </source>
</evidence>